<dbReference type="EMBL" id="CP126980">
    <property type="protein sequence ID" value="WIM99858.1"/>
    <property type="molecule type" value="Genomic_DNA"/>
</dbReference>
<dbReference type="Proteomes" id="UP001240150">
    <property type="component" value="Chromosome"/>
</dbReference>
<sequence length="420" mass="45847">MPSGHRPLSDWVATAVEDGGGLGPINDGADREDARRLARFHDGWQRAGFPAAGAPTLMLGLTRAAPPQAVIELDDTGRPILVSHRALTVIREIEEAWPPDRFTSRQHAVLSTESITVRHALVDRLDSEGTPDPDVYWLLPWADLLDEFVLQLVRALREGEPAPAIRLRHWFNPVGARFTAALEQLGEGVRRGDPVMTRLGAAGFLRRIQRVNAPRIPATTRTGLAELAGELARREEIHRFWGRRVAALLTEDQPGPLDRVRLSSEAPAVAATDRAGGASLETLRVPPFTVTLRLDEDYRTLTILVEADTELSEPVFLPVDLSRPGDNRRFHVPVTRRLAGFAGRLELREITGGHQVSVSEPALMLAEAAALTPAEVLPSLLPFRYMSDRPGRDAWARAAATLPPGSPLATTVATALGEMP</sequence>
<proteinExistence type="predicted"/>
<dbReference type="RefSeq" id="WP_284921297.1">
    <property type="nucleotide sequence ID" value="NZ_CP126980.1"/>
</dbReference>
<organism evidence="1 2">
    <name type="scientific">Actinoplanes oblitus</name>
    <dbReference type="NCBI Taxonomy" id="3040509"/>
    <lineage>
        <taxon>Bacteria</taxon>
        <taxon>Bacillati</taxon>
        <taxon>Actinomycetota</taxon>
        <taxon>Actinomycetes</taxon>
        <taxon>Micromonosporales</taxon>
        <taxon>Micromonosporaceae</taxon>
        <taxon>Actinoplanes</taxon>
    </lineage>
</organism>
<accession>A0ABY8WRY5</accession>
<name>A0ABY8WRY5_9ACTN</name>
<gene>
    <name evidence="1" type="ORF">ACTOB_003524</name>
</gene>
<evidence type="ECO:0000313" key="2">
    <source>
        <dbReference type="Proteomes" id="UP001240150"/>
    </source>
</evidence>
<protein>
    <submittedName>
        <fullName evidence="1">Uncharacterized protein</fullName>
    </submittedName>
</protein>
<reference evidence="1 2" key="1">
    <citation type="submission" date="2023-06" db="EMBL/GenBank/DDBJ databases">
        <authorList>
            <person name="Yushchuk O."/>
            <person name="Binda E."/>
            <person name="Ruckert-Reed C."/>
            <person name="Fedorenko V."/>
            <person name="Kalinowski J."/>
            <person name="Marinelli F."/>
        </authorList>
    </citation>
    <scope>NUCLEOTIDE SEQUENCE [LARGE SCALE GENOMIC DNA]</scope>
    <source>
        <strain evidence="1 2">NRRL 3884</strain>
    </source>
</reference>
<keyword evidence="2" id="KW-1185">Reference proteome</keyword>
<evidence type="ECO:0000313" key="1">
    <source>
        <dbReference type="EMBL" id="WIM99858.1"/>
    </source>
</evidence>